<comment type="caution">
    <text evidence="1">The sequence shown here is derived from an EMBL/GenBank/DDBJ whole genome shotgun (WGS) entry which is preliminary data.</text>
</comment>
<evidence type="ECO:0000313" key="2">
    <source>
        <dbReference type="Proteomes" id="UP001066276"/>
    </source>
</evidence>
<organism evidence="1 2">
    <name type="scientific">Pleurodeles waltl</name>
    <name type="common">Iberian ribbed newt</name>
    <dbReference type="NCBI Taxonomy" id="8319"/>
    <lineage>
        <taxon>Eukaryota</taxon>
        <taxon>Metazoa</taxon>
        <taxon>Chordata</taxon>
        <taxon>Craniata</taxon>
        <taxon>Vertebrata</taxon>
        <taxon>Euteleostomi</taxon>
        <taxon>Amphibia</taxon>
        <taxon>Batrachia</taxon>
        <taxon>Caudata</taxon>
        <taxon>Salamandroidea</taxon>
        <taxon>Salamandridae</taxon>
        <taxon>Pleurodelinae</taxon>
        <taxon>Pleurodeles</taxon>
    </lineage>
</organism>
<gene>
    <name evidence="1" type="ORF">NDU88_001366</name>
</gene>
<proteinExistence type="predicted"/>
<keyword evidence="2" id="KW-1185">Reference proteome</keyword>
<protein>
    <submittedName>
        <fullName evidence="1">Uncharacterized protein</fullName>
    </submittedName>
</protein>
<sequence length="85" mass="9472">MDHVAEYVTARLRTPLDKQSKHGRRALKRFIIEWEIGPRSLSHTPSSGLGLGVSLPHVPGSWSAAWLVPEAFICAWHRESCKAAL</sequence>
<accession>A0AAV7SZ43</accession>
<dbReference type="Proteomes" id="UP001066276">
    <property type="component" value="Chromosome 4_1"/>
</dbReference>
<evidence type="ECO:0000313" key="1">
    <source>
        <dbReference type="EMBL" id="KAJ1169473.1"/>
    </source>
</evidence>
<reference evidence="1" key="1">
    <citation type="journal article" date="2022" name="bioRxiv">
        <title>Sequencing and chromosome-scale assembly of the giantPleurodeles waltlgenome.</title>
        <authorList>
            <person name="Brown T."/>
            <person name="Elewa A."/>
            <person name="Iarovenko S."/>
            <person name="Subramanian E."/>
            <person name="Araus A.J."/>
            <person name="Petzold A."/>
            <person name="Susuki M."/>
            <person name="Suzuki K.-i.T."/>
            <person name="Hayashi T."/>
            <person name="Toyoda A."/>
            <person name="Oliveira C."/>
            <person name="Osipova E."/>
            <person name="Leigh N.D."/>
            <person name="Simon A."/>
            <person name="Yun M.H."/>
        </authorList>
    </citation>
    <scope>NUCLEOTIDE SEQUENCE</scope>
    <source>
        <strain evidence="1">20211129_DDA</strain>
        <tissue evidence="1">Liver</tissue>
    </source>
</reference>
<dbReference type="AlphaFoldDB" id="A0AAV7SZ43"/>
<name>A0AAV7SZ43_PLEWA</name>
<dbReference type="EMBL" id="JANPWB010000007">
    <property type="protein sequence ID" value="KAJ1169473.1"/>
    <property type="molecule type" value="Genomic_DNA"/>
</dbReference>